<dbReference type="Proteomes" id="UP000007797">
    <property type="component" value="Unassembled WGS sequence"/>
</dbReference>
<dbReference type="OMA" id="NRHMIST"/>
<dbReference type="GeneID" id="14872616"/>
<gene>
    <name evidence="5" type="primary">rps28</name>
    <name evidence="5" type="ORF">DFA_00751</name>
</gene>
<organism evidence="5 6">
    <name type="scientific">Cavenderia fasciculata</name>
    <name type="common">Slime mold</name>
    <name type="synonym">Dictyostelium fasciculatum</name>
    <dbReference type="NCBI Taxonomy" id="261658"/>
    <lineage>
        <taxon>Eukaryota</taxon>
        <taxon>Amoebozoa</taxon>
        <taxon>Evosea</taxon>
        <taxon>Eumycetozoa</taxon>
        <taxon>Dictyostelia</taxon>
        <taxon>Acytosteliales</taxon>
        <taxon>Cavenderiaceae</taxon>
        <taxon>Cavenderia</taxon>
    </lineage>
</organism>
<dbReference type="Pfam" id="PF01200">
    <property type="entry name" value="Ribosomal_S28e"/>
    <property type="match status" value="1"/>
</dbReference>
<dbReference type="SUPFAM" id="SSF50249">
    <property type="entry name" value="Nucleic acid-binding proteins"/>
    <property type="match status" value="1"/>
</dbReference>
<dbReference type="GO" id="GO:0022627">
    <property type="term" value="C:cytosolic small ribosomal subunit"/>
    <property type="evidence" value="ECO:0007669"/>
    <property type="project" value="TreeGrafter"/>
</dbReference>
<dbReference type="OrthoDB" id="10258930at2759"/>
<dbReference type="KEGG" id="dfa:DFA_00751"/>
<dbReference type="InterPro" id="IPR000289">
    <property type="entry name" value="Ribosomal_eS28"/>
</dbReference>
<name>F4PTK4_CACFS</name>
<evidence type="ECO:0000256" key="2">
    <source>
        <dbReference type="ARBA" id="ARBA00022980"/>
    </source>
</evidence>
<dbReference type="Gene3D" id="2.40.50.140">
    <property type="entry name" value="Nucleic acid-binding proteins"/>
    <property type="match status" value="1"/>
</dbReference>
<evidence type="ECO:0000313" key="6">
    <source>
        <dbReference type="Proteomes" id="UP000007797"/>
    </source>
</evidence>
<comment type="similarity">
    <text evidence="1">Belongs to the eukaryotic ribosomal protein eS28 family.</text>
</comment>
<dbReference type="GO" id="GO:0003735">
    <property type="term" value="F:structural constituent of ribosome"/>
    <property type="evidence" value="ECO:0007669"/>
    <property type="project" value="InterPro"/>
</dbReference>
<dbReference type="GO" id="GO:0030490">
    <property type="term" value="P:maturation of SSU-rRNA"/>
    <property type="evidence" value="ECO:0007669"/>
    <property type="project" value="TreeGrafter"/>
</dbReference>
<keyword evidence="3" id="KW-0687">Ribonucleoprotein</keyword>
<accession>F4PTK4</accession>
<feature type="region of interest" description="Disordered" evidence="4">
    <location>
        <begin position="1"/>
        <end position="26"/>
    </location>
</feature>
<sequence length="93" mass="9953">MSSNNNNNNNRHMISTPAPATTAPAAAAAAAPTEKIQLAKVTEVLCRTGSRGAVTQVRVDFLNTDKPRSLLRNVKGAVRVNDILCLLVCLYSF</sequence>
<dbReference type="STRING" id="1054147.F4PTK4"/>
<dbReference type="GO" id="GO:0000028">
    <property type="term" value="P:ribosomal small subunit assembly"/>
    <property type="evidence" value="ECO:0007669"/>
    <property type="project" value="TreeGrafter"/>
</dbReference>
<dbReference type="AlphaFoldDB" id="F4PTK4"/>
<reference evidence="6" key="1">
    <citation type="journal article" date="2011" name="Genome Res.">
        <title>Phylogeny-wide analysis of social amoeba genomes highlights ancient origins for complex intercellular communication.</title>
        <authorList>
            <person name="Heidel A.J."/>
            <person name="Lawal H.M."/>
            <person name="Felder M."/>
            <person name="Schilde C."/>
            <person name="Helps N.R."/>
            <person name="Tunggal B."/>
            <person name="Rivero F."/>
            <person name="John U."/>
            <person name="Schleicher M."/>
            <person name="Eichinger L."/>
            <person name="Platzer M."/>
            <person name="Noegel A.A."/>
            <person name="Schaap P."/>
            <person name="Gloeckner G."/>
        </authorList>
    </citation>
    <scope>NUCLEOTIDE SEQUENCE [LARGE SCALE GENOMIC DNA]</scope>
    <source>
        <strain evidence="6">SH3</strain>
    </source>
</reference>
<dbReference type="InterPro" id="IPR012340">
    <property type="entry name" value="NA-bd_OB-fold"/>
</dbReference>
<dbReference type="PANTHER" id="PTHR10769">
    <property type="entry name" value="40S RIBOSOMAL PROTEIN S28"/>
    <property type="match status" value="1"/>
</dbReference>
<evidence type="ECO:0000256" key="1">
    <source>
        <dbReference type="ARBA" id="ARBA00005943"/>
    </source>
</evidence>
<evidence type="ECO:0000313" key="5">
    <source>
        <dbReference type="EMBL" id="EGG20886.1"/>
    </source>
</evidence>
<dbReference type="EMBL" id="GL883010">
    <property type="protein sequence ID" value="EGG20886.1"/>
    <property type="molecule type" value="Genomic_DNA"/>
</dbReference>
<dbReference type="RefSeq" id="XP_004358736.1">
    <property type="nucleotide sequence ID" value="XM_004358679.1"/>
</dbReference>
<keyword evidence="6" id="KW-1185">Reference proteome</keyword>
<dbReference type="PANTHER" id="PTHR10769:SF3">
    <property type="entry name" value="SMALL RIBOSOMAL SUBUNIT PROTEIN ES28"/>
    <property type="match status" value="1"/>
</dbReference>
<proteinExistence type="inferred from homology"/>
<dbReference type="GO" id="GO:0006412">
    <property type="term" value="P:translation"/>
    <property type="evidence" value="ECO:0007669"/>
    <property type="project" value="InterPro"/>
</dbReference>
<protein>
    <submittedName>
        <fullName evidence="5">40S ribosomal protein S28</fullName>
    </submittedName>
</protein>
<evidence type="ECO:0000256" key="3">
    <source>
        <dbReference type="ARBA" id="ARBA00023274"/>
    </source>
</evidence>
<evidence type="ECO:0000256" key="4">
    <source>
        <dbReference type="SAM" id="MobiDB-lite"/>
    </source>
</evidence>
<keyword evidence="2 5" id="KW-0689">Ribosomal protein</keyword>